<comment type="similarity">
    <text evidence="1 2">Belongs to the ArsC family.</text>
</comment>
<reference evidence="3 4" key="1">
    <citation type="submission" date="2017-07" db="EMBL/GenBank/DDBJ databases">
        <title>Genome Sequence of Antarctobacter heliothermus Strain SMS3 Isolated from a culture of the Diatom Skeletonema marinoi.</title>
        <authorList>
            <person name="Topel M."/>
            <person name="Pinder M.I.M."/>
            <person name="Johansson O.N."/>
            <person name="Kourtchenko O."/>
            <person name="Godhe A."/>
            <person name="Clarke A.K."/>
        </authorList>
    </citation>
    <scope>NUCLEOTIDE SEQUENCE [LARGE SCALE GENOMIC DNA]</scope>
    <source>
        <strain evidence="3 4">SMS3</strain>
    </source>
</reference>
<sequence length="111" mass="12021">MIIYGLKTCDTCRKARKALPGAAFVDVRDEGLPGDVLDDAMAQFGEKLLNTRSATWRGLDDEARALLPAELIRRHPTVMKRPLVVDGARMVLGWDKAAQAALGVTGQETGT</sequence>
<protein>
    <submittedName>
        <fullName evidence="3">Putative reductase</fullName>
    </submittedName>
</protein>
<dbReference type="AlphaFoldDB" id="A0A222E507"/>
<dbReference type="InterPro" id="IPR036249">
    <property type="entry name" value="Thioredoxin-like_sf"/>
</dbReference>
<dbReference type="EMBL" id="CP022540">
    <property type="protein sequence ID" value="ASP21041.1"/>
    <property type="molecule type" value="Genomic_DNA"/>
</dbReference>
<dbReference type="PANTHER" id="PTHR30041">
    <property type="entry name" value="ARSENATE REDUCTASE"/>
    <property type="match status" value="1"/>
</dbReference>
<accession>A0A222E507</accession>
<dbReference type="Gene3D" id="3.40.30.10">
    <property type="entry name" value="Glutaredoxin"/>
    <property type="match status" value="1"/>
</dbReference>
<dbReference type="Proteomes" id="UP000203589">
    <property type="component" value="Chromosome"/>
</dbReference>
<dbReference type="PROSITE" id="PS51353">
    <property type="entry name" value="ARSC"/>
    <property type="match status" value="1"/>
</dbReference>
<dbReference type="KEGG" id="aht:ANTHELSMS3_02366"/>
<proteinExistence type="inferred from homology"/>
<name>A0A222E507_9RHOB</name>
<dbReference type="PANTHER" id="PTHR30041:SF8">
    <property type="entry name" value="PROTEIN YFFB"/>
    <property type="match status" value="1"/>
</dbReference>
<evidence type="ECO:0000256" key="2">
    <source>
        <dbReference type="PROSITE-ProRule" id="PRU01282"/>
    </source>
</evidence>
<dbReference type="RefSeq" id="WP_094035009.1">
    <property type="nucleotide sequence ID" value="NZ_CP022540.1"/>
</dbReference>
<evidence type="ECO:0000256" key="1">
    <source>
        <dbReference type="ARBA" id="ARBA00007198"/>
    </source>
</evidence>
<dbReference type="Pfam" id="PF03960">
    <property type="entry name" value="ArsC"/>
    <property type="match status" value="1"/>
</dbReference>
<dbReference type="InterPro" id="IPR006660">
    <property type="entry name" value="Arsenate_reductase-like"/>
</dbReference>
<evidence type="ECO:0000313" key="4">
    <source>
        <dbReference type="Proteomes" id="UP000203589"/>
    </source>
</evidence>
<dbReference type="OrthoDB" id="9803749at2"/>
<gene>
    <name evidence="3" type="ORF">ANTHELSMS3_02366</name>
</gene>
<evidence type="ECO:0000313" key="3">
    <source>
        <dbReference type="EMBL" id="ASP21041.1"/>
    </source>
</evidence>
<dbReference type="SUPFAM" id="SSF52833">
    <property type="entry name" value="Thioredoxin-like"/>
    <property type="match status" value="1"/>
</dbReference>
<organism evidence="3 4">
    <name type="scientific">Antarctobacter heliothermus</name>
    <dbReference type="NCBI Taxonomy" id="74033"/>
    <lineage>
        <taxon>Bacteria</taxon>
        <taxon>Pseudomonadati</taxon>
        <taxon>Pseudomonadota</taxon>
        <taxon>Alphaproteobacteria</taxon>
        <taxon>Rhodobacterales</taxon>
        <taxon>Roseobacteraceae</taxon>
        <taxon>Antarctobacter</taxon>
    </lineage>
</organism>
<keyword evidence="4" id="KW-1185">Reference proteome</keyword>